<dbReference type="Gene3D" id="3.60.10.10">
    <property type="entry name" value="Endonuclease/exonuclease/phosphatase"/>
    <property type="match status" value="1"/>
</dbReference>
<dbReference type="GO" id="GO:0003676">
    <property type="term" value="F:nucleic acid binding"/>
    <property type="evidence" value="ECO:0007669"/>
    <property type="project" value="InterPro"/>
</dbReference>
<protein>
    <submittedName>
        <fullName evidence="2">Reverse transcriptase, putative</fullName>
    </submittedName>
</protein>
<dbReference type="PANTHER" id="PTHR33481">
    <property type="entry name" value="REVERSE TRANSCRIPTASE"/>
    <property type="match status" value="1"/>
</dbReference>
<dbReference type="InterPro" id="IPR005135">
    <property type="entry name" value="Endo/exonuclease/phosphatase"/>
</dbReference>
<dbReference type="VEuPathDB" id="FungiDB:PMAA_102440"/>
<evidence type="ECO:0000313" key="2">
    <source>
        <dbReference type="EMBL" id="EEA18467.1"/>
    </source>
</evidence>
<dbReference type="PhylomeDB" id="B6QWJ5"/>
<dbReference type="OrthoDB" id="5549573at2759"/>
<dbReference type="InterPro" id="IPR036397">
    <property type="entry name" value="RNaseH_sf"/>
</dbReference>
<keyword evidence="2" id="KW-0548">Nucleotidyltransferase</keyword>
<feature type="domain" description="Endonuclease/exonuclease/phosphatase" evidence="1">
    <location>
        <begin position="36"/>
        <end position="103"/>
    </location>
</feature>
<dbReference type="SUPFAM" id="SSF56219">
    <property type="entry name" value="DNase I-like"/>
    <property type="match status" value="1"/>
</dbReference>
<dbReference type="InterPro" id="IPR036691">
    <property type="entry name" value="Endo/exonu/phosph_ase_sf"/>
</dbReference>
<evidence type="ECO:0000259" key="1">
    <source>
        <dbReference type="Pfam" id="PF14529"/>
    </source>
</evidence>
<reference evidence="3" key="1">
    <citation type="journal article" date="2015" name="Genome Announc.">
        <title>Genome sequence of the AIDS-associated pathogen Penicillium marneffei (ATCC18224) and its near taxonomic relative Talaromyces stipitatus (ATCC10500).</title>
        <authorList>
            <person name="Nierman W.C."/>
            <person name="Fedorova-Abrams N.D."/>
            <person name="Andrianopoulos A."/>
        </authorList>
    </citation>
    <scope>NUCLEOTIDE SEQUENCE [LARGE SCALE GENOMIC DNA]</scope>
    <source>
        <strain evidence="3">ATCC 18224 / CBS 334.59 / QM 7333</strain>
    </source>
</reference>
<proteinExistence type="predicted"/>
<organism evidence="2 3">
    <name type="scientific">Talaromyces marneffei (strain ATCC 18224 / CBS 334.59 / QM 7333)</name>
    <name type="common">Penicillium marneffei</name>
    <dbReference type="NCBI Taxonomy" id="441960"/>
    <lineage>
        <taxon>Eukaryota</taxon>
        <taxon>Fungi</taxon>
        <taxon>Dikarya</taxon>
        <taxon>Ascomycota</taxon>
        <taxon>Pezizomycotina</taxon>
        <taxon>Eurotiomycetes</taxon>
        <taxon>Eurotiomycetidae</taxon>
        <taxon>Eurotiales</taxon>
        <taxon>Trichocomaceae</taxon>
        <taxon>Talaromyces</taxon>
        <taxon>Talaromyces sect. Talaromyces</taxon>
    </lineage>
</organism>
<dbReference type="PANTHER" id="PTHR33481:SF1">
    <property type="entry name" value="ENDONUCLEASE_EXONUCLEASE_PHOSPHATASE DOMAIN-CONTAINING PROTEIN-RELATED"/>
    <property type="match status" value="1"/>
</dbReference>
<gene>
    <name evidence="2" type="ORF">PMAA_102440</name>
</gene>
<dbReference type="InterPro" id="IPR012337">
    <property type="entry name" value="RNaseH-like_sf"/>
</dbReference>
<accession>B6QWJ5</accession>
<sequence length="614" mass="69317">MSGIRTTSRISIHARLYKPIIWPPPRSLPSGPGTKIDTEGTELLEIADRHEIDLATEQGMVTWERSQSKSTIDLTFLSGSLFNRLILIERADSVQHDSDHWPIQTQLDIDTPTKEPPKRRNWAATDIKLLTETLERDISVPNLTPDNASKSHIELATVVFTSAIRHAIDKTVPWARPSEWSNPYFTLECKEAVRTCRRLRRIHSDTHNPWIWRAYLRARNKKKRLVSKSLRLGHRCRVQQATEKGPLGLWRLAKWARTRKGAYESGVTLILISIDRRTAETVEAKTALLSESFFPAIPEADLADIDDAMYLEQLPFPEISRHEIESVVRSTAPDKAPGKDGIPNSFWHKIDTIHHTSSGRSQLSSAKEAKTGTIEHLKHIGQWPYSIHWARRSTRIKIPEGISERISTSTGIPQGSPISPILYLIYNSDLIEDCADEANHVSTSGWVDDASKAVKYLGIWLDTELTFDTHREEAIIKADTSLEALRGLAGSTWRATLGSMRRIYQAIKWAACLISRAFQTTAAEALNIKLYLLKIRPSYGVPRSIINLQIVSGQYYIRDCIKLYREYVDEGIDVVLHWIPGHEGIPGNEAADRAAKRAALMGARRQIVPGDIKN</sequence>
<evidence type="ECO:0000313" key="3">
    <source>
        <dbReference type="Proteomes" id="UP000001294"/>
    </source>
</evidence>
<dbReference type="Proteomes" id="UP000001294">
    <property type="component" value="Unassembled WGS sequence"/>
</dbReference>
<dbReference type="Pfam" id="PF14529">
    <property type="entry name" value="Exo_endo_phos_2"/>
    <property type="match status" value="1"/>
</dbReference>
<dbReference type="EMBL" id="DS995908">
    <property type="protein sequence ID" value="EEA18467.1"/>
    <property type="molecule type" value="Genomic_DNA"/>
</dbReference>
<keyword evidence="2" id="KW-0695">RNA-directed DNA polymerase</keyword>
<name>B6QWJ5_TALMQ</name>
<keyword evidence="3" id="KW-1185">Reference proteome</keyword>
<dbReference type="SUPFAM" id="SSF53098">
    <property type="entry name" value="Ribonuclease H-like"/>
    <property type="match status" value="1"/>
</dbReference>
<dbReference type="Gene3D" id="3.30.420.10">
    <property type="entry name" value="Ribonuclease H-like superfamily/Ribonuclease H"/>
    <property type="match status" value="1"/>
</dbReference>
<keyword evidence="2" id="KW-0808">Transferase</keyword>
<dbReference type="HOGENOM" id="CLU_444883_0_0_1"/>
<dbReference type="AlphaFoldDB" id="B6QWJ5"/>
<dbReference type="GO" id="GO:0003964">
    <property type="term" value="F:RNA-directed DNA polymerase activity"/>
    <property type="evidence" value="ECO:0007669"/>
    <property type="project" value="UniProtKB-KW"/>
</dbReference>